<dbReference type="Proteomes" id="UP000578449">
    <property type="component" value="Unassembled WGS sequence"/>
</dbReference>
<evidence type="ECO:0008006" key="4">
    <source>
        <dbReference type="Google" id="ProtNLM"/>
    </source>
</evidence>
<reference evidence="2 3" key="1">
    <citation type="submission" date="2020-08" db="EMBL/GenBank/DDBJ databases">
        <title>Genomic Encyclopedia of Type Strains, Phase IV (KMG-IV): sequencing the most valuable type-strain genomes for metagenomic binning, comparative biology and taxonomic classification.</title>
        <authorList>
            <person name="Goeker M."/>
        </authorList>
    </citation>
    <scope>NUCLEOTIDE SEQUENCE [LARGE SCALE GENOMIC DNA]</scope>
    <source>
        <strain evidence="2 3">DSM 45615</strain>
    </source>
</reference>
<comment type="caution">
    <text evidence="2">The sequence shown here is derived from an EMBL/GenBank/DDBJ whole genome shotgun (WGS) entry which is preliminary data.</text>
</comment>
<accession>A0A840NYX6</accession>
<keyword evidence="1" id="KW-0732">Signal</keyword>
<dbReference type="AlphaFoldDB" id="A0A840NYX6"/>
<keyword evidence="3" id="KW-1185">Reference proteome</keyword>
<dbReference type="RefSeq" id="WP_185047718.1">
    <property type="nucleotide sequence ID" value="NZ_BAABIX010000013.1"/>
</dbReference>
<gene>
    <name evidence="2" type="ORF">HNP84_000591</name>
</gene>
<dbReference type="EMBL" id="JACHGN010000001">
    <property type="protein sequence ID" value="MBB5130903.1"/>
    <property type="molecule type" value="Genomic_DNA"/>
</dbReference>
<proteinExistence type="predicted"/>
<evidence type="ECO:0000256" key="1">
    <source>
        <dbReference type="SAM" id="SignalP"/>
    </source>
</evidence>
<evidence type="ECO:0000313" key="2">
    <source>
        <dbReference type="EMBL" id="MBB5130903.1"/>
    </source>
</evidence>
<name>A0A840NYX6_9ACTN</name>
<evidence type="ECO:0000313" key="3">
    <source>
        <dbReference type="Proteomes" id="UP000578449"/>
    </source>
</evidence>
<organism evidence="2 3">
    <name type="scientific">Thermocatellispora tengchongensis</name>
    <dbReference type="NCBI Taxonomy" id="1073253"/>
    <lineage>
        <taxon>Bacteria</taxon>
        <taxon>Bacillati</taxon>
        <taxon>Actinomycetota</taxon>
        <taxon>Actinomycetes</taxon>
        <taxon>Streptosporangiales</taxon>
        <taxon>Streptosporangiaceae</taxon>
        <taxon>Thermocatellispora</taxon>
    </lineage>
</organism>
<sequence length="312" mass="34280">MKPDRSPARLLPVASALIAGMAGAPAMAGTVAAVPGKVDAYLGEWNYDQPDRESMRNIAEIGCLDTQPGCESPIPGAPAGTPMRIPQIGRIVFTKEAGGKVVGRTDRGCTWRFTAQRDYLQLDPPSQRCVNRVINSSYTITRWSVTVSGRHERETIDGISHHPNGDYRFLLQHGARTKVRTEPWIKAARRFTGRWEYVPADPSRLINIVVHRTGRQSGRSEQRGVVDMVVQPDRTIAARTSDGCRWTLAARGNTAELDPPGQVCRRPGETVTLDFWQVASDGEHQASIMNGTVRRDGVTSAFLLNVGALSRR</sequence>
<feature type="chain" id="PRO_5039152773" description="Polysaccharide lyase-like protein" evidence="1">
    <location>
        <begin position="29"/>
        <end position="312"/>
    </location>
</feature>
<feature type="signal peptide" evidence="1">
    <location>
        <begin position="1"/>
        <end position="28"/>
    </location>
</feature>
<protein>
    <recommendedName>
        <fullName evidence="4">Polysaccharide lyase-like protein</fullName>
    </recommendedName>
</protein>